<keyword evidence="2" id="KW-1185">Reference proteome</keyword>
<accession>A0A2U8VQQ9</accession>
<dbReference type="RefSeq" id="WP_109950876.1">
    <property type="nucleotide sequence ID" value="NZ_CP029551.1"/>
</dbReference>
<dbReference type="GO" id="GO:0003676">
    <property type="term" value="F:nucleic acid binding"/>
    <property type="evidence" value="ECO:0007669"/>
    <property type="project" value="InterPro"/>
</dbReference>
<gene>
    <name evidence="1" type="ORF">DK427_08390</name>
</gene>
<dbReference type="Proteomes" id="UP000246058">
    <property type="component" value="Chromosome"/>
</dbReference>
<name>A0A2U8VQQ9_9HYPH</name>
<dbReference type="InterPro" id="IPR029063">
    <property type="entry name" value="SAM-dependent_MTases_sf"/>
</dbReference>
<reference evidence="1 2" key="1">
    <citation type="submission" date="2018-05" db="EMBL/GenBank/DDBJ databases">
        <title>Complete Genome Sequence of Methylobacterium sp. 17Sr1-43.</title>
        <authorList>
            <person name="Srinivasan S."/>
        </authorList>
    </citation>
    <scope>NUCLEOTIDE SEQUENCE [LARGE SCALE GENOMIC DNA]</scope>
    <source>
        <strain evidence="1 2">17Sr1-43</strain>
    </source>
</reference>
<dbReference type="OrthoDB" id="1079385at2"/>
<organism evidence="1 2">
    <name type="scientific">Methylobacterium radiodurans</name>
    <dbReference type="NCBI Taxonomy" id="2202828"/>
    <lineage>
        <taxon>Bacteria</taxon>
        <taxon>Pseudomonadati</taxon>
        <taxon>Pseudomonadota</taxon>
        <taxon>Alphaproteobacteria</taxon>
        <taxon>Hyphomicrobiales</taxon>
        <taxon>Methylobacteriaceae</taxon>
        <taxon>Methylobacterium</taxon>
    </lineage>
</organism>
<proteinExistence type="predicted"/>
<sequence>MIPSGHTAVMASRREPPDALDFFPTPPWATRALLSHVLALSSDEFLSSSAWDPCCGEGHMVGPLQEYFWAVEETDVFDYGKGFAVSDFLADDERTADWLITNPPFKIAEAVALRALDRAKVGVAMLVRSVWLEGTGRYERLFRDRPPTTIAQFCERVPMTKGRWDPDASTATSYAWIVWRMTEQLAAPTFTWIPPGCRRALTRPTDIVRFAARSAAAPLLPAAK</sequence>
<protein>
    <submittedName>
        <fullName evidence="1">Methyltransferase</fullName>
    </submittedName>
</protein>
<dbReference type="GO" id="GO:0032259">
    <property type="term" value="P:methylation"/>
    <property type="evidence" value="ECO:0007669"/>
    <property type="project" value="UniProtKB-KW"/>
</dbReference>
<dbReference type="EMBL" id="CP029551">
    <property type="protein sequence ID" value="AWN35761.1"/>
    <property type="molecule type" value="Genomic_DNA"/>
</dbReference>
<keyword evidence="1" id="KW-0489">Methyltransferase</keyword>
<dbReference type="GO" id="GO:0008168">
    <property type="term" value="F:methyltransferase activity"/>
    <property type="evidence" value="ECO:0007669"/>
    <property type="project" value="UniProtKB-KW"/>
</dbReference>
<dbReference type="InterPro" id="IPR002052">
    <property type="entry name" value="DNA_methylase_N6_adenine_CS"/>
</dbReference>
<dbReference type="SUPFAM" id="SSF53335">
    <property type="entry name" value="S-adenosyl-L-methionine-dependent methyltransferases"/>
    <property type="match status" value="1"/>
</dbReference>
<keyword evidence="1" id="KW-0808">Transferase</keyword>
<dbReference type="KEGG" id="meti:DK427_08390"/>
<evidence type="ECO:0000313" key="2">
    <source>
        <dbReference type="Proteomes" id="UP000246058"/>
    </source>
</evidence>
<dbReference type="PROSITE" id="PS00092">
    <property type="entry name" value="N6_MTASE"/>
    <property type="match status" value="1"/>
</dbReference>
<dbReference type="AlphaFoldDB" id="A0A2U8VQQ9"/>
<evidence type="ECO:0000313" key="1">
    <source>
        <dbReference type="EMBL" id="AWN35761.1"/>
    </source>
</evidence>